<dbReference type="EMBL" id="JAFJMO010000003">
    <property type="protein sequence ID" value="KAJ8282774.1"/>
    <property type="molecule type" value="Genomic_DNA"/>
</dbReference>
<protein>
    <submittedName>
        <fullName evidence="1">Uncharacterized protein</fullName>
    </submittedName>
</protein>
<keyword evidence="2" id="KW-1185">Reference proteome</keyword>
<evidence type="ECO:0000313" key="1">
    <source>
        <dbReference type="EMBL" id="KAJ8282774.1"/>
    </source>
</evidence>
<comment type="caution">
    <text evidence="1">The sequence shown here is derived from an EMBL/GenBank/DDBJ whole genome shotgun (WGS) entry which is preliminary data.</text>
</comment>
<dbReference type="Proteomes" id="UP001152803">
    <property type="component" value="Unassembled WGS sequence"/>
</dbReference>
<organism evidence="1 2">
    <name type="scientific">Conger conger</name>
    <name type="common">Conger eel</name>
    <name type="synonym">Muraena conger</name>
    <dbReference type="NCBI Taxonomy" id="82655"/>
    <lineage>
        <taxon>Eukaryota</taxon>
        <taxon>Metazoa</taxon>
        <taxon>Chordata</taxon>
        <taxon>Craniata</taxon>
        <taxon>Vertebrata</taxon>
        <taxon>Euteleostomi</taxon>
        <taxon>Actinopterygii</taxon>
        <taxon>Neopterygii</taxon>
        <taxon>Teleostei</taxon>
        <taxon>Anguilliformes</taxon>
        <taxon>Congridae</taxon>
        <taxon>Conger</taxon>
    </lineage>
</organism>
<gene>
    <name evidence="1" type="ORF">COCON_G00052930</name>
</gene>
<proteinExistence type="predicted"/>
<reference evidence="1" key="1">
    <citation type="journal article" date="2023" name="Science">
        <title>Genome structures resolve the early diversification of teleost fishes.</title>
        <authorList>
            <person name="Parey E."/>
            <person name="Louis A."/>
            <person name="Montfort J."/>
            <person name="Bouchez O."/>
            <person name="Roques C."/>
            <person name="Iampietro C."/>
            <person name="Lluch J."/>
            <person name="Castinel A."/>
            <person name="Donnadieu C."/>
            <person name="Desvignes T."/>
            <person name="Floi Bucao C."/>
            <person name="Jouanno E."/>
            <person name="Wen M."/>
            <person name="Mejri S."/>
            <person name="Dirks R."/>
            <person name="Jansen H."/>
            <person name="Henkel C."/>
            <person name="Chen W.J."/>
            <person name="Zahm M."/>
            <person name="Cabau C."/>
            <person name="Klopp C."/>
            <person name="Thompson A.W."/>
            <person name="Robinson-Rechavi M."/>
            <person name="Braasch I."/>
            <person name="Lecointre G."/>
            <person name="Bobe J."/>
            <person name="Postlethwait J.H."/>
            <person name="Berthelot C."/>
            <person name="Roest Crollius H."/>
            <person name="Guiguen Y."/>
        </authorList>
    </citation>
    <scope>NUCLEOTIDE SEQUENCE</scope>
    <source>
        <strain evidence="1">Concon-B</strain>
    </source>
</reference>
<evidence type="ECO:0000313" key="2">
    <source>
        <dbReference type="Proteomes" id="UP001152803"/>
    </source>
</evidence>
<sequence length="93" mass="10348">MWTRRGVITWLQVLLSDHDKAKRPQPQTNWTHRVDGHDWELCEMGSSLVPAVAEVCLVHTNQQCPEGCVASCFETTEVPSSTLSGKAFPPNSL</sequence>
<accession>A0A9Q1DW83</accession>
<dbReference type="AlphaFoldDB" id="A0A9Q1DW83"/>
<name>A0A9Q1DW83_CONCO</name>